<evidence type="ECO:0000256" key="1">
    <source>
        <dbReference type="SAM" id="MobiDB-lite"/>
    </source>
</evidence>
<dbReference type="Proteomes" id="UP001303046">
    <property type="component" value="Unassembled WGS sequence"/>
</dbReference>
<sequence>MGIASKYDATFSARWMKRPATIILLMFFGCIMFSCISFYEEYDSSTFGRSNRPYADFKLRRMVKVSPEDQNVTIGIVSILDEGTSQEKYRTAMDSMKCYAHRYNYKYNVLSGVDYRRECPQKEGEGWCRDAWLTNSHWNPETDFMFHAWKEVNKLSPENKNVGLMGIASKYDVTFSARWMKRPAALILLMFFGCILFHHISLYEEYVSSKVASNCLFTNFKVYQEVEMSPEDQNVTIGIVSILEEGTTRENYRTAMDSMKCYAHRYNYKYIVLSGADYRGECPQKDITFQRHCIVAHLLETKELDWILFVDSDIGVVNEKKRLEGMIIPNKDIIFYNRFFNHEVMAGSFFARRSKTSIEFLRGWANYEFRLPNSFHGRDNGAIHMWLLEQIKPMKKCSYVCHSLWNASIDYATLSYFTVCCRELLKNSEIPYIAILDKGEGWARDGWLTNSHWNSSSDFMFHARKERDKKKYRANEIGELSGPEFFLWFDTLRSPLELQQCHNVSAGWDHDPALIVPHGDILRHLKNRRDIVCWEYQQMTAEIKKKYKIESRKGNVKEKMTKSSNDEQTDNWIC</sequence>
<reference evidence="3 4" key="1">
    <citation type="submission" date="2023-08" db="EMBL/GenBank/DDBJ databases">
        <title>A Necator americanus chromosomal reference genome.</title>
        <authorList>
            <person name="Ilik V."/>
            <person name="Petrzelkova K.J."/>
            <person name="Pardy F."/>
            <person name="Fuh T."/>
            <person name="Niatou-Singa F.S."/>
            <person name="Gouil Q."/>
            <person name="Baker L."/>
            <person name="Ritchie M.E."/>
            <person name="Jex A.R."/>
            <person name="Gazzola D."/>
            <person name="Li H."/>
            <person name="Toshio Fujiwara R."/>
            <person name="Zhan B."/>
            <person name="Aroian R.V."/>
            <person name="Pafco B."/>
            <person name="Schwarz E.M."/>
        </authorList>
    </citation>
    <scope>NUCLEOTIDE SEQUENCE [LARGE SCALE GENOMIC DNA]</scope>
    <source>
        <strain evidence="3 4">Aroian</strain>
        <tissue evidence="3">Whole animal</tissue>
    </source>
</reference>
<evidence type="ECO:0008006" key="5">
    <source>
        <dbReference type="Google" id="ProtNLM"/>
    </source>
</evidence>
<keyword evidence="2" id="KW-0812">Transmembrane</keyword>
<feature type="compositionally biased region" description="Basic and acidic residues" evidence="1">
    <location>
        <begin position="554"/>
        <end position="565"/>
    </location>
</feature>
<dbReference type="PANTHER" id="PTHR31562">
    <property type="entry name" value="PROTEIN CBG18972"/>
    <property type="match status" value="1"/>
</dbReference>
<evidence type="ECO:0000313" key="4">
    <source>
        <dbReference type="Proteomes" id="UP001303046"/>
    </source>
</evidence>
<comment type="caution">
    <text evidence="3">The sequence shown here is derived from an EMBL/GenBank/DDBJ whole genome shotgun (WGS) entry which is preliminary data.</text>
</comment>
<dbReference type="EMBL" id="JAVFWL010000001">
    <property type="protein sequence ID" value="KAK6731870.1"/>
    <property type="molecule type" value="Genomic_DNA"/>
</dbReference>
<protein>
    <recommendedName>
        <fullName evidence="5">Core-2/I-Branching enzyme</fullName>
    </recommendedName>
</protein>
<name>A0ABR1C292_NECAM</name>
<proteinExistence type="predicted"/>
<dbReference type="Pfam" id="PF03314">
    <property type="entry name" value="DUF273"/>
    <property type="match status" value="2"/>
</dbReference>
<gene>
    <name evidence="3" type="primary">Necator_chrI.g4121</name>
    <name evidence="3" type="ORF">RB195_007992</name>
</gene>
<keyword evidence="2" id="KW-0472">Membrane</keyword>
<dbReference type="PANTHER" id="PTHR31562:SF2">
    <property type="entry name" value="NUCLEOTIDE-DIPHOSPHO-SUGAR TRANSFERASE"/>
    <property type="match status" value="1"/>
</dbReference>
<evidence type="ECO:0000256" key="2">
    <source>
        <dbReference type="SAM" id="Phobius"/>
    </source>
</evidence>
<feature type="transmembrane region" description="Helical" evidence="2">
    <location>
        <begin position="20"/>
        <end position="39"/>
    </location>
</feature>
<dbReference type="InterPro" id="IPR004988">
    <property type="entry name" value="DUF273"/>
</dbReference>
<organism evidence="3 4">
    <name type="scientific">Necator americanus</name>
    <name type="common">Human hookworm</name>
    <dbReference type="NCBI Taxonomy" id="51031"/>
    <lineage>
        <taxon>Eukaryota</taxon>
        <taxon>Metazoa</taxon>
        <taxon>Ecdysozoa</taxon>
        <taxon>Nematoda</taxon>
        <taxon>Chromadorea</taxon>
        <taxon>Rhabditida</taxon>
        <taxon>Rhabditina</taxon>
        <taxon>Rhabditomorpha</taxon>
        <taxon>Strongyloidea</taxon>
        <taxon>Ancylostomatidae</taxon>
        <taxon>Bunostominae</taxon>
        <taxon>Necator</taxon>
    </lineage>
</organism>
<keyword evidence="4" id="KW-1185">Reference proteome</keyword>
<dbReference type="InterPro" id="IPR029044">
    <property type="entry name" value="Nucleotide-diphossugar_trans"/>
</dbReference>
<keyword evidence="2" id="KW-1133">Transmembrane helix</keyword>
<evidence type="ECO:0000313" key="3">
    <source>
        <dbReference type="EMBL" id="KAK6731870.1"/>
    </source>
</evidence>
<dbReference type="PROSITE" id="PS51257">
    <property type="entry name" value="PROKAR_LIPOPROTEIN"/>
    <property type="match status" value="1"/>
</dbReference>
<feature type="region of interest" description="Disordered" evidence="1">
    <location>
        <begin position="554"/>
        <end position="574"/>
    </location>
</feature>
<feature type="transmembrane region" description="Helical" evidence="2">
    <location>
        <begin position="184"/>
        <end position="203"/>
    </location>
</feature>
<accession>A0ABR1C292</accession>
<dbReference type="Gene3D" id="3.90.550.10">
    <property type="entry name" value="Spore Coat Polysaccharide Biosynthesis Protein SpsA, Chain A"/>
    <property type="match status" value="1"/>
</dbReference>